<evidence type="ECO:0000313" key="3">
    <source>
        <dbReference type="Proteomes" id="UP001141434"/>
    </source>
</evidence>
<evidence type="ECO:0000313" key="2">
    <source>
        <dbReference type="EMBL" id="KAJ5101352.1"/>
    </source>
</evidence>
<dbReference type="GeneID" id="81393324"/>
<comment type="caution">
    <text evidence="2">The sequence shown here is derived from an EMBL/GenBank/DDBJ whole genome shotgun (WGS) entry which is preliminary data.</text>
</comment>
<proteinExistence type="predicted"/>
<keyword evidence="3" id="KW-1185">Reference proteome</keyword>
<reference evidence="2" key="1">
    <citation type="submission" date="2022-11" db="EMBL/GenBank/DDBJ databases">
        <authorList>
            <person name="Petersen C."/>
        </authorList>
    </citation>
    <scope>NUCLEOTIDE SEQUENCE</scope>
    <source>
        <strain evidence="2">IBT 34128</strain>
    </source>
</reference>
<feature type="region of interest" description="Disordered" evidence="1">
    <location>
        <begin position="1"/>
        <end position="50"/>
    </location>
</feature>
<name>A0A9W9FJL6_9EURO</name>
<feature type="compositionally biased region" description="Polar residues" evidence="1">
    <location>
        <begin position="1"/>
        <end position="10"/>
    </location>
</feature>
<gene>
    <name evidence="2" type="ORF">NUU61_003574</name>
</gene>
<reference evidence="2" key="2">
    <citation type="journal article" date="2023" name="IMA Fungus">
        <title>Comparative genomic study of the Penicillium genus elucidates a diverse pangenome and 15 lateral gene transfer events.</title>
        <authorList>
            <person name="Petersen C."/>
            <person name="Sorensen T."/>
            <person name="Nielsen M.R."/>
            <person name="Sondergaard T.E."/>
            <person name="Sorensen J.L."/>
            <person name="Fitzpatrick D.A."/>
            <person name="Frisvad J.C."/>
            <person name="Nielsen K.L."/>
        </authorList>
    </citation>
    <scope>NUCLEOTIDE SEQUENCE</scope>
    <source>
        <strain evidence="2">IBT 34128</strain>
    </source>
</reference>
<dbReference type="AlphaFoldDB" id="A0A9W9FJL6"/>
<accession>A0A9W9FJL6</accession>
<dbReference type="OrthoDB" id="76567at2759"/>
<dbReference type="EMBL" id="JAPMSZ010000005">
    <property type="protein sequence ID" value="KAJ5101352.1"/>
    <property type="molecule type" value="Genomic_DNA"/>
</dbReference>
<protein>
    <submittedName>
        <fullName evidence="2">Uncharacterized protein</fullName>
    </submittedName>
</protein>
<feature type="compositionally biased region" description="Polar residues" evidence="1">
    <location>
        <begin position="27"/>
        <end position="47"/>
    </location>
</feature>
<dbReference type="Proteomes" id="UP001141434">
    <property type="component" value="Unassembled WGS sequence"/>
</dbReference>
<dbReference type="RefSeq" id="XP_056512183.1">
    <property type="nucleotide sequence ID" value="XM_056654156.1"/>
</dbReference>
<evidence type="ECO:0000256" key="1">
    <source>
        <dbReference type="SAM" id="MobiDB-lite"/>
    </source>
</evidence>
<organism evidence="2 3">
    <name type="scientific">Penicillium alfredii</name>
    <dbReference type="NCBI Taxonomy" id="1506179"/>
    <lineage>
        <taxon>Eukaryota</taxon>
        <taxon>Fungi</taxon>
        <taxon>Dikarya</taxon>
        <taxon>Ascomycota</taxon>
        <taxon>Pezizomycotina</taxon>
        <taxon>Eurotiomycetes</taxon>
        <taxon>Eurotiomycetidae</taxon>
        <taxon>Eurotiales</taxon>
        <taxon>Aspergillaceae</taxon>
        <taxon>Penicillium</taxon>
    </lineage>
</organism>
<sequence length="340" mass="37634">MTSPQATYNLRSRREVGSSESSDASKVPSSLWNTGTKSSQTDSTAESPISPITRVLSESVDTSIHPTTLATAYTLDSPSLEELAGQIELLKQQLASPSPPSSQYILVINIPHYLFSTLEHEPDLFKGVRATIFHQKSQVLYKVMTGLQHEQMIGSFQAWICETLIRMGLSLIEGDFVFRQSARTRGHTSSKEPDFWFGPNNVHINGGGSGVPSLALEVGFSESSPQLHNDARWWYANSNGLTRIAVLIHANKPPGNDWIVDIEVWTEENNDHEGPATRDRPTNTIKRTQHAHIENDVVTGAPLVLDFQTLMCRPPANPQEGDLVLNERWIRAICAKVVVT</sequence>